<dbReference type="InterPro" id="IPR014730">
    <property type="entry name" value="ETF_a/b_N"/>
</dbReference>
<dbReference type="Gene3D" id="3.40.50.620">
    <property type="entry name" value="HUPs"/>
    <property type="match status" value="1"/>
</dbReference>
<proteinExistence type="predicted"/>
<evidence type="ECO:0000256" key="1">
    <source>
        <dbReference type="ARBA" id="ARBA00042002"/>
    </source>
</evidence>
<dbReference type="SUPFAM" id="SSF52402">
    <property type="entry name" value="Adenine nucleotide alpha hydrolases-like"/>
    <property type="match status" value="1"/>
</dbReference>
<dbReference type="GO" id="GO:0009055">
    <property type="term" value="F:electron transfer activity"/>
    <property type="evidence" value="ECO:0007669"/>
    <property type="project" value="InterPro"/>
</dbReference>
<dbReference type="PANTHER" id="PTHR21294:SF17">
    <property type="entry name" value="PROTEIN FIXA"/>
    <property type="match status" value="1"/>
</dbReference>
<evidence type="ECO:0000313" key="4">
    <source>
        <dbReference type="Proteomes" id="UP000248706"/>
    </source>
</evidence>
<dbReference type="AlphaFoldDB" id="A0A328VHC3"/>
<protein>
    <recommendedName>
        <fullName evidence="1">Electron transfer flavoprotein small subunit</fullName>
    </recommendedName>
</protein>
<name>A0A328VHC3_9CHLR</name>
<gene>
    <name evidence="3" type="ORF">A4R35_06355</name>
</gene>
<dbReference type="InterPro" id="IPR012255">
    <property type="entry name" value="ETF_b"/>
</dbReference>
<dbReference type="Pfam" id="PF01012">
    <property type="entry name" value="ETF"/>
    <property type="match status" value="1"/>
</dbReference>
<comment type="caution">
    <text evidence="3">The sequence shown here is derived from an EMBL/GenBank/DDBJ whole genome shotgun (WGS) entry which is preliminary data.</text>
</comment>
<reference evidence="3 4" key="1">
    <citation type="submission" date="2016-08" db="EMBL/GenBank/DDBJ databases">
        <title>Analysis of Carbohydrate Active Enzymes in Thermogemmatispora T81 Reveals Carbohydrate Degradation Ability.</title>
        <authorList>
            <person name="Tomazini A."/>
            <person name="Lal S."/>
            <person name="Stott M."/>
            <person name="Henrissat B."/>
            <person name="Polikarpov I."/>
            <person name="Sparling R."/>
            <person name="Levin D.B."/>
        </authorList>
    </citation>
    <scope>NUCLEOTIDE SEQUENCE [LARGE SCALE GENOMIC DNA]</scope>
    <source>
        <strain evidence="3 4">T81</strain>
    </source>
</reference>
<dbReference type="PIRSF" id="PIRSF000090">
    <property type="entry name" value="Beta-ETF"/>
    <property type="match status" value="1"/>
</dbReference>
<evidence type="ECO:0000259" key="2">
    <source>
        <dbReference type="SMART" id="SM00893"/>
    </source>
</evidence>
<dbReference type="OrthoDB" id="9804960at2"/>
<dbReference type="SMART" id="SM00893">
    <property type="entry name" value="ETF"/>
    <property type="match status" value="1"/>
</dbReference>
<dbReference type="PANTHER" id="PTHR21294">
    <property type="entry name" value="ELECTRON TRANSFER FLAVOPROTEIN BETA-SUBUNIT"/>
    <property type="match status" value="1"/>
</dbReference>
<dbReference type="Proteomes" id="UP000248706">
    <property type="component" value="Unassembled WGS sequence"/>
</dbReference>
<keyword evidence="4" id="KW-1185">Reference proteome</keyword>
<accession>A0A328VHC3</accession>
<evidence type="ECO:0000313" key="3">
    <source>
        <dbReference type="EMBL" id="RAQ95150.1"/>
    </source>
</evidence>
<organism evidence="3 4">
    <name type="scientific">Thermogemmatispora tikiterensis</name>
    <dbReference type="NCBI Taxonomy" id="1825093"/>
    <lineage>
        <taxon>Bacteria</taxon>
        <taxon>Bacillati</taxon>
        <taxon>Chloroflexota</taxon>
        <taxon>Ktedonobacteria</taxon>
        <taxon>Thermogemmatisporales</taxon>
        <taxon>Thermogemmatisporaceae</taxon>
        <taxon>Thermogemmatispora</taxon>
    </lineage>
</organism>
<dbReference type="InterPro" id="IPR014729">
    <property type="entry name" value="Rossmann-like_a/b/a_fold"/>
</dbReference>
<sequence>MRIAVCLKQAPDCSSVYVDPISGEVDTERFVQTLNAADACALEAALRLKEQLGAGSVFALTLGPGESEEVLRVALAMGADTIERLWHPSAADWGPLTIAAALAARLRADPSLPDLIFCGEQSSDWASGTVGPALAAYLGLPQITGVIGLEAHQDSGQLLLRVTRRLERGYRERLLARPPLLLTVHETLNEPRYPSLPAHLAALRATITVRDPLSLPQFAADFEAEETTIVEVRTPRPRPHRLPIPDSQLSPFERIGEIITGGTSRRQARLVEGSPEELAHELVRFLKERGFV</sequence>
<dbReference type="RefSeq" id="WP_112427626.1">
    <property type="nucleotide sequence ID" value="NZ_MCIF01000002.1"/>
</dbReference>
<feature type="domain" description="Electron transfer flavoprotein alpha/beta-subunit N-terminal" evidence="2">
    <location>
        <begin position="22"/>
        <end position="219"/>
    </location>
</feature>
<dbReference type="EMBL" id="MCIF01000002">
    <property type="protein sequence ID" value="RAQ95150.1"/>
    <property type="molecule type" value="Genomic_DNA"/>
</dbReference>